<proteinExistence type="predicted"/>
<gene>
    <name evidence="2" type="ORF">DA103_09750</name>
</gene>
<dbReference type="OrthoDB" id="6625231at2"/>
<evidence type="ECO:0000313" key="3">
    <source>
        <dbReference type="Proteomes" id="UP000241614"/>
    </source>
</evidence>
<dbReference type="Pfam" id="PF15977">
    <property type="entry name" value="HTH_46"/>
    <property type="match status" value="1"/>
</dbReference>
<evidence type="ECO:0000313" key="2">
    <source>
        <dbReference type="EMBL" id="PTM36041.1"/>
    </source>
</evidence>
<dbReference type="InterPro" id="IPR014710">
    <property type="entry name" value="RmlC-like_jellyroll"/>
</dbReference>
<protein>
    <submittedName>
        <fullName evidence="2">Cyclic nucleotide-binding protein</fullName>
    </submittedName>
</protein>
<dbReference type="Proteomes" id="UP000241614">
    <property type="component" value="Unassembled WGS sequence"/>
</dbReference>
<accession>A0A2T4Y1I1</accession>
<dbReference type="InterPro" id="IPR018490">
    <property type="entry name" value="cNMP-bd_dom_sf"/>
</dbReference>
<dbReference type="RefSeq" id="WP_108090136.1">
    <property type="nucleotide sequence ID" value="NZ_PZPP01000010.1"/>
</dbReference>
<sequence length="219" mass="25111">MNTRIATELDNEKSSVLGLKPLKHIERLIDNVLPVAEKIILSKSEVVQYYRNDERHCFMLLHGSVALHRRGDGIVLNSESAPFILGVSSQFSSEHLYVRALETSELACMSLDAFNNVVAQHDLWEHFSKLLIYTASRVYEHCAQISQMSAYDIIRFQLVELMQEPEAIRQNITAAAYIKSRTYLSRSGIMRILAELRTGKYITMERGVLIEVNHLPRKY</sequence>
<name>A0A2T4Y1I1_ENTCL</name>
<reference evidence="2 3" key="1">
    <citation type="submission" date="2018-04" db="EMBL/GenBank/DDBJ databases">
        <title>Genome sequencing reveals highly heavy metal resistance and biotechnology application of the novel Enterobacter cloacae amazonensis isolated from wastewater river in Manaus - Amazonas.</title>
        <authorList>
            <person name="Astolfi M.C.T."/>
            <person name="Carvalho E.B.D.S."/>
            <person name="Lacerda L.B."/>
            <person name="Pinto M.V."/>
            <person name="Nogueira V.B."/>
            <person name="Barros A.M."/>
            <person name="Astolfi-Filho S."/>
        </authorList>
    </citation>
    <scope>NUCLEOTIDE SEQUENCE [LARGE SCALE GENOMIC DNA]</scope>
    <source>
        <strain evidence="3">amazonensis</strain>
    </source>
</reference>
<feature type="domain" description="IprA winged helix-turn-helix" evidence="1">
    <location>
        <begin position="150"/>
        <end position="216"/>
    </location>
</feature>
<dbReference type="InterPro" id="IPR041687">
    <property type="entry name" value="HTH_46"/>
</dbReference>
<dbReference type="Gene3D" id="2.60.120.10">
    <property type="entry name" value="Jelly Rolls"/>
    <property type="match status" value="1"/>
</dbReference>
<dbReference type="AlphaFoldDB" id="A0A2T4Y1I1"/>
<organism evidence="2 3">
    <name type="scientific">Enterobacter cloacae</name>
    <dbReference type="NCBI Taxonomy" id="550"/>
    <lineage>
        <taxon>Bacteria</taxon>
        <taxon>Pseudomonadati</taxon>
        <taxon>Pseudomonadota</taxon>
        <taxon>Gammaproteobacteria</taxon>
        <taxon>Enterobacterales</taxon>
        <taxon>Enterobacteriaceae</taxon>
        <taxon>Enterobacter</taxon>
        <taxon>Enterobacter cloacae complex</taxon>
    </lineage>
</organism>
<comment type="caution">
    <text evidence="2">The sequence shown here is derived from an EMBL/GenBank/DDBJ whole genome shotgun (WGS) entry which is preliminary data.</text>
</comment>
<dbReference type="SUPFAM" id="SSF51206">
    <property type="entry name" value="cAMP-binding domain-like"/>
    <property type="match status" value="1"/>
</dbReference>
<evidence type="ECO:0000259" key="1">
    <source>
        <dbReference type="Pfam" id="PF15977"/>
    </source>
</evidence>
<dbReference type="EMBL" id="PZPP01000010">
    <property type="protein sequence ID" value="PTM36041.1"/>
    <property type="molecule type" value="Genomic_DNA"/>
</dbReference>